<feature type="transmembrane region" description="Helical" evidence="6">
    <location>
        <begin position="282"/>
        <end position="298"/>
    </location>
</feature>
<dbReference type="InterPro" id="IPR000620">
    <property type="entry name" value="EamA_dom"/>
</dbReference>
<dbReference type="InterPro" id="IPR051258">
    <property type="entry name" value="Diverse_Substrate_Transporter"/>
</dbReference>
<accession>A0A6J6WS85</accession>
<protein>
    <submittedName>
        <fullName evidence="8">Unannotated protein</fullName>
    </submittedName>
</protein>
<evidence type="ECO:0000259" key="7">
    <source>
        <dbReference type="Pfam" id="PF00892"/>
    </source>
</evidence>
<keyword evidence="4 6" id="KW-1133">Transmembrane helix</keyword>
<dbReference type="PANTHER" id="PTHR42920">
    <property type="entry name" value="OS03G0707200 PROTEIN-RELATED"/>
    <property type="match status" value="1"/>
</dbReference>
<dbReference type="Pfam" id="PF00892">
    <property type="entry name" value="EamA"/>
    <property type="match status" value="2"/>
</dbReference>
<organism evidence="8">
    <name type="scientific">freshwater metagenome</name>
    <dbReference type="NCBI Taxonomy" id="449393"/>
    <lineage>
        <taxon>unclassified sequences</taxon>
        <taxon>metagenomes</taxon>
        <taxon>ecological metagenomes</taxon>
    </lineage>
</organism>
<feature type="transmembrane region" description="Helical" evidence="6">
    <location>
        <begin position="224"/>
        <end position="246"/>
    </location>
</feature>
<feature type="transmembrane region" description="Helical" evidence="6">
    <location>
        <begin position="125"/>
        <end position="145"/>
    </location>
</feature>
<dbReference type="SUPFAM" id="SSF103481">
    <property type="entry name" value="Multidrug resistance efflux transporter EmrE"/>
    <property type="match status" value="2"/>
</dbReference>
<sequence>MLKNVRAEAFVVFGACAFAFNGIIAKLVLTSGLSAWRLTQLRCTGAFIFLLLFVLARKGSSLRTTKKELPWLIAYGVIGFALVQFGYFVAISRLHVSVALIIEFTAPIWILFYIRFIKKKHVPKLMWISVAMGFSGLLLVAQAWQGMTLDGLGVVAALLDAFALAAYFLLGEKLVANRSTDTLTVYGFAFASLGWAIVCPLWSFPFSIFTQKINLLGTFKAYDLPGWVLITWIIFAGTIIPYMAVLHGLRSLSASTSSVIGMLEPILAGVFAWFWLGETFRIIQLIGGVVVIAGIITADRARSTVH</sequence>
<keyword evidence="2" id="KW-1003">Cell membrane</keyword>
<dbReference type="PANTHER" id="PTHR42920:SF5">
    <property type="entry name" value="EAMA DOMAIN-CONTAINING PROTEIN"/>
    <property type="match status" value="1"/>
</dbReference>
<feature type="transmembrane region" description="Helical" evidence="6">
    <location>
        <begin position="151"/>
        <end position="171"/>
    </location>
</feature>
<feature type="transmembrane region" description="Helical" evidence="6">
    <location>
        <begin position="68"/>
        <end position="88"/>
    </location>
</feature>
<name>A0A6J6WS85_9ZZZZ</name>
<reference evidence="8" key="1">
    <citation type="submission" date="2020-05" db="EMBL/GenBank/DDBJ databases">
        <authorList>
            <person name="Chiriac C."/>
            <person name="Salcher M."/>
            <person name="Ghai R."/>
            <person name="Kavagutti S V."/>
        </authorList>
    </citation>
    <scope>NUCLEOTIDE SEQUENCE</scope>
</reference>
<evidence type="ECO:0000256" key="5">
    <source>
        <dbReference type="ARBA" id="ARBA00023136"/>
    </source>
</evidence>
<dbReference type="AlphaFoldDB" id="A0A6J6WS85"/>
<feature type="domain" description="EamA" evidence="7">
    <location>
        <begin position="9"/>
        <end position="140"/>
    </location>
</feature>
<evidence type="ECO:0000313" key="8">
    <source>
        <dbReference type="EMBL" id="CAB4786236.1"/>
    </source>
</evidence>
<dbReference type="GO" id="GO:0005886">
    <property type="term" value="C:plasma membrane"/>
    <property type="evidence" value="ECO:0007669"/>
    <property type="project" value="UniProtKB-SubCell"/>
</dbReference>
<comment type="subcellular location">
    <subcellularLocation>
        <location evidence="1">Cell membrane</location>
        <topology evidence="1">Multi-pass membrane protein</topology>
    </subcellularLocation>
</comment>
<evidence type="ECO:0000256" key="2">
    <source>
        <dbReference type="ARBA" id="ARBA00022475"/>
    </source>
</evidence>
<evidence type="ECO:0000256" key="4">
    <source>
        <dbReference type="ARBA" id="ARBA00022989"/>
    </source>
</evidence>
<gene>
    <name evidence="8" type="ORF">UFOPK2907_01464</name>
</gene>
<evidence type="ECO:0000256" key="1">
    <source>
        <dbReference type="ARBA" id="ARBA00004651"/>
    </source>
</evidence>
<feature type="transmembrane region" description="Helical" evidence="6">
    <location>
        <begin position="94"/>
        <end position="113"/>
    </location>
</feature>
<keyword evidence="5 6" id="KW-0472">Membrane</keyword>
<proteinExistence type="predicted"/>
<feature type="transmembrane region" description="Helical" evidence="6">
    <location>
        <begin position="183"/>
        <end position="204"/>
    </location>
</feature>
<dbReference type="InterPro" id="IPR037185">
    <property type="entry name" value="EmrE-like"/>
</dbReference>
<feature type="transmembrane region" description="Helical" evidence="6">
    <location>
        <begin position="35"/>
        <end position="56"/>
    </location>
</feature>
<feature type="transmembrane region" description="Helical" evidence="6">
    <location>
        <begin position="258"/>
        <end position="276"/>
    </location>
</feature>
<dbReference type="EMBL" id="CAEZZR010000202">
    <property type="protein sequence ID" value="CAB4786236.1"/>
    <property type="molecule type" value="Genomic_DNA"/>
</dbReference>
<evidence type="ECO:0000256" key="6">
    <source>
        <dbReference type="SAM" id="Phobius"/>
    </source>
</evidence>
<keyword evidence="3 6" id="KW-0812">Transmembrane</keyword>
<feature type="domain" description="EamA" evidence="7">
    <location>
        <begin position="152"/>
        <end position="296"/>
    </location>
</feature>
<evidence type="ECO:0000256" key="3">
    <source>
        <dbReference type="ARBA" id="ARBA00022692"/>
    </source>
</evidence>